<dbReference type="RefSeq" id="WP_314510744.1">
    <property type="nucleotide sequence ID" value="NZ_JASJOU010000003.1"/>
</dbReference>
<dbReference type="EMBL" id="JASJOU010000003">
    <property type="protein sequence ID" value="MDJ1501252.1"/>
    <property type="molecule type" value="Genomic_DNA"/>
</dbReference>
<comment type="caution">
    <text evidence="2">The sequence shown here is derived from an EMBL/GenBank/DDBJ whole genome shotgun (WGS) entry which is preliminary data.</text>
</comment>
<organism evidence="2 3">
    <name type="scientific">Xanthocytophaga agilis</name>
    <dbReference type="NCBI Taxonomy" id="3048010"/>
    <lineage>
        <taxon>Bacteria</taxon>
        <taxon>Pseudomonadati</taxon>
        <taxon>Bacteroidota</taxon>
        <taxon>Cytophagia</taxon>
        <taxon>Cytophagales</taxon>
        <taxon>Rhodocytophagaceae</taxon>
        <taxon>Xanthocytophaga</taxon>
    </lineage>
</organism>
<sequence length="326" mass="36121">MKKTYNAITYLLNFHTTYILPAFLISCVCMVMGCDEIFEQDITNKKVVLMAPADSAASVKVTQTFRWQTLEGARQYRLEIGSPSLLEASDYFIDTTTSATSLRLVLQPGRFEWRLTALNAGYTSQSAERYLRIDTSSDLGQQSFRLLYPANNSTQGSNAITFQWEALPMADRYVFELDGETIDTLSSNRFIKTFATDSRSYSWQVTALNAKSSKAADQAFTFSIDMSNPTAPTLVSPLSNATLQNLPVTLSWQRGATAVVRDSVYLYTNAQTLITGYPKAVTTTSYQITSSTTNLGAGTYYWAVKSVSTSGKASSLSEMRSFTLLF</sequence>
<evidence type="ECO:0000313" key="3">
    <source>
        <dbReference type="Proteomes" id="UP001232063"/>
    </source>
</evidence>
<keyword evidence="1" id="KW-0472">Membrane</keyword>
<keyword evidence="3" id="KW-1185">Reference proteome</keyword>
<name>A0AAE3R462_9BACT</name>
<dbReference type="InterPro" id="IPR013783">
    <property type="entry name" value="Ig-like_fold"/>
</dbReference>
<evidence type="ECO:0000313" key="2">
    <source>
        <dbReference type="EMBL" id="MDJ1501252.1"/>
    </source>
</evidence>
<proteinExistence type="predicted"/>
<keyword evidence="1" id="KW-1133">Transmembrane helix</keyword>
<protein>
    <recommendedName>
        <fullName evidence="4">Fibronectin type-III domain-containing protein</fullName>
    </recommendedName>
</protein>
<dbReference type="Gene3D" id="2.60.40.10">
    <property type="entry name" value="Immunoglobulins"/>
    <property type="match status" value="3"/>
</dbReference>
<gene>
    <name evidence="2" type="ORF">QNI22_11365</name>
</gene>
<reference evidence="2" key="1">
    <citation type="submission" date="2023-05" db="EMBL/GenBank/DDBJ databases">
        <authorList>
            <person name="Zhang X."/>
        </authorList>
    </citation>
    <scope>NUCLEOTIDE SEQUENCE</scope>
    <source>
        <strain evidence="2">BD1B2-1</strain>
    </source>
</reference>
<accession>A0AAE3R462</accession>
<dbReference type="AlphaFoldDB" id="A0AAE3R462"/>
<feature type="transmembrane region" description="Helical" evidence="1">
    <location>
        <begin position="12"/>
        <end position="33"/>
    </location>
</feature>
<keyword evidence="1" id="KW-0812">Transmembrane</keyword>
<evidence type="ECO:0000256" key="1">
    <source>
        <dbReference type="SAM" id="Phobius"/>
    </source>
</evidence>
<dbReference type="Proteomes" id="UP001232063">
    <property type="component" value="Unassembled WGS sequence"/>
</dbReference>
<dbReference type="PROSITE" id="PS51257">
    <property type="entry name" value="PROKAR_LIPOPROTEIN"/>
    <property type="match status" value="1"/>
</dbReference>
<evidence type="ECO:0008006" key="4">
    <source>
        <dbReference type="Google" id="ProtNLM"/>
    </source>
</evidence>